<dbReference type="EMBL" id="MJMI01000087">
    <property type="protein sequence ID" value="OLQ92863.1"/>
    <property type="molecule type" value="Genomic_DNA"/>
</dbReference>
<evidence type="ECO:0000313" key="2">
    <source>
        <dbReference type="EMBL" id="OLQ92863.1"/>
    </source>
</evidence>
<protein>
    <submittedName>
        <fullName evidence="2">MSHA biogenesis protein MshO</fullName>
    </submittedName>
</protein>
<gene>
    <name evidence="2" type="ORF">BIY21_01875</name>
</gene>
<dbReference type="Proteomes" id="UP000186206">
    <property type="component" value="Unassembled WGS sequence"/>
</dbReference>
<reference evidence="2 3" key="1">
    <citation type="submission" date="2016-09" db="EMBL/GenBank/DDBJ databases">
        <title>Genomic Taxonomy of the Vibrionaceae.</title>
        <authorList>
            <person name="Gonzalez-Castillo A."/>
            <person name="Gomez-Gil B."/>
            <person name="Enciso-Ibarra K."/>
        </authorList>
    </citation>
    <scope>NUCLEOTIDE SEQUENCE [LARGE SCALE GENOMIC DNA]</scope>
    <source>
        <strain evidence="2 3">CAIM 1731</strain>
    </source>
</reference>
<dbReference type="InterPro" id="IPR012902">
    <property type="entry name" value="N_methyl_site"/>
</dbReference>
<dbReference type="PROSITE" id="PS00409">
    <property type="entry name" value="PROKAR_NTER_METHYL"/>
    <property type="match status" value="1"/>
</dbReference>
<organism evidence="2 3">
    <name type="scientific">Vibrio ponticus</name>
    <dbReference type="NCBI Taxonomy" id="265668"/>
    <lineage>
        <taxon>Bacteria</taxon>
        <taxon>Pseudomonadati</taxon>
        <taxon>Pseudomonadota</taxon>
        <taxon>Gammaproteobacteria</taxon>
        <taxon>Vibrionales</taxon>
        <taxon>Vibrionaceae</taxon>
        <taxon>Vibrio</taxon>
    </lineage>
</organism>
<evidence type="ECO:0000313" key="3">
    <source>
        <dbReference type="Proteomes" id="UP000186206"/>
    </source>
</evidence>
<feature type="transmembrane region" description="Helical" evidence="1">
    <location>
        <begin position="7"/>
        <end position="29"/>
    </location>
</feature>
<keyword evidence="1" id="KW-1133">Transmembrane helix</keyword>
<name>A0ABX3FHS6_9VIBR</name>
<dbReference type="Pfam" id="PF07963">
    <property type="entry name" value="N_methyl"/>
    <property type="match status" value="1"/>
</dbReference>
<comment type="caution">
    <text evidence="2">The sequence shown here is derived from an EMBL/GenBank/DDBJ whole genome shotgun (WGS) entry which is preliminary data.</text>
</comment>
<dbReference type="NCBIfam" id="TIGR02532">
    <property type="entry name" value="IV_pilin_GFxxxE"/>
    <property type="match status" value="1"/>
</dbReference>
<keyword evidence="1" id="KW-0812">Transmembrane</keyword>
<sequence>MRVRGFTLLEMVITIVISAILILGIAGFIELGTKGYAQSADRQAMQTQARFALEKITREARHAVPNIFVADGDCLSFYPIIDSGFYAVSGSDINFIIGNSAADVDTLKDQRLVINPTQLLAPSENLTDLDNSFALTDVAKISGATISGATFTIPDVAEDLLGGSVVNRHYITADARRISYCIAGGRITRTIGLSGDALPLTDISDASVSGAISYTPASVQYTGVVHLDLTFSQRGESTRFQQDVQVLNVP</sequence>
<proteinExistence type="predicted"/>
<keyword evidence="1" id="KW-0472">Membrane</keyword>
<dbReference type="RefSeq" id="WP_075649434.1">
    <property type="nucleotide sequence ID" value="NZ_AP019657.1"/>
</dbReference>
<evidence type="ECO:0000256" key="1">
    <source>
        <dbReference type="SAM" id="Phobius"/>
    </source>
</evidence>
<accession>A0ABX3FHS6</accession>
<keyword evidence="3" id="KW-1185">Reference proteome</keyword>